<dbReference type="PANTHER" id="PTHR43792">
    <property type="entry name" value="GNAT FAMILY, PUTATIVE (AFU_ORTHOLOGUE AFUA_3G00765)-RELATED-RELATED"/>
    <property type="match status" value="1"/>
</dbReference>
<evidence type="ECO:0000259" key="1">
    <source>
        <dbReference type="PROSITE" id="PS51186"/>
    </source>
</evidence>
<dbReference type="GO" id="GO:0016747">
    <property type="term" value="F:acyltransferase activity, transferring groups other than amino-acyl groups"/>
    <property type="evidence" value="ECO:0007669"/>
    <property type="project" value="InterPro"/>
</dbReference>
<dbReference type="InterPro" id="IPR051531">
    <property type="entry name" value="N-acetyltransferase"/>
</dbReference>
<gene>
    <name evidence="2" type="ORF">HMPREF1068_03485</name>
</gene>
<protein>
    <recommendedName>
        <fullName evidence="1">N-acetyltransferase domain-containing protein</fullName>
    </recommendedName>
</protein>
<dbReference type="InterPro" id="IPR016181">
    <property type="entry name" value="Acyl_CoA_acyltransferase"/>
</dbReference>
<dbReference type="InterPro" id="IPR000182">
    <property type="entry name" value="GNAT_dom"/>
</dbReference>
<dbReference type="PATRIC" id="fig|997884.3.peg.3569"/>
<evidence type="ECO:0000313" key="2">
    <source>
        <dbReference type="EMBL" id="EIY46717.1"/>
    </source>
</evidence>
<feature type="domain" description="N-acetyltransferase" evidence="1">
    <location>
        <begin position="28"/>
        <end position="167"/>
    </location>
</feature>
<organism evidence="2 3">
    <name type="scientific">Bacteroides nordii CL02T12C05</name>
    <dbReference type="NCBI Taxonomy" id="997884"/>
    <lineage>
        <taxon>Bacteria</taxon>
        <taxon>Pseudomonadati</taxon>
        <taxon>Bacteroidota</taxon>
        <taxon>Bacteroidia</taxon>
        <taxon>Bacteroidales</taxon>
        <taxon>Bacteroidaceae</taxon>
        <taxon>Bacteroides</taxon>
    </lineage>
</organism>
<dbReference type="RefSeq" id="WP_007486739.1">
    <property type="nucleotide sequence ID" value="NZ_JH724315.1"/>
</dbReference>
<sequence>MIETKQLRVIPLTPEQFALFLNGINFMEDVLKLTPSGETLDAHTQEAMTCQYQLATKYPKSFPLLTSWQIILKSENKAIGSACFKNLSDKEGNVEIGYGIYEAYRNQGYMSEALEGMCQWAFTQQGIQSVIAETEEKNVASQRVLQKNGMKQYKESTNSIWWKLNKEKMENNKAMIIRQETKEEYQEIYNLVQTAFQTAKVADGDEQDFTVRLWNSEDYIPELGLVAEQNGKLIGHILLTRMYVIQEDGNKFESLLIAPLSVLLEYRDQGVGSALIKEGLKRGREMGYKAAFLCGDPNYYHRFGFKSISEFGLTNPDIPEPYVMGYELEAGALDHVTGIAKLV</sequence>
<dbReference type="PANTHER" id="PTHR43792:SF13">
    <property type="entry name" value="ACETYLTRANSFERASE"/>
    <property type="match status" value="1"/>
</dbReference>
<dbReference type="EMBL" id="AGXS01000023">
    <property type="protein sequence ID" value="EIY46717.1"/>
    <property type="molecule type" value="Genomic_DNA"/>
</dbReference>
<reference evidence="2 3" key="1">
    <citation type="submission" date="2012-02" db="EMBL/GenBank/DDBJ databases">
        <title>The Genome Sequence of Bacteroides nordii CL02T12C05.</title>
        <authorList>
            <consortium name="The Broad Institute Genome Sequencing Platform"/>
            <person name="Earl A."/>
            <person name="Ward D."/>
            <person name="Feldgarden M."/>
            <person name="Gevers D."/>
            <person name="Zitomersky N.L."/>
            <person name="Coyne M.J."/>
            <person name="Comstock L.E."/>
            <person name="Young S.K."/>
            <person name="Zeng Q."/>
            <person name="Gargeya S."/>
            <person name="Fitzgerald M."/>
            <person name="Haas B."/>
            <person name="Abouelleil A."/>
            <person name="Alvarado L."/>
            <person name="Arachchi H.M."/>
            <person name="Berlin A."/>
            <person name="Chapman S.B."/>
            <person name="Gearin G."/>
            <person name="Goldberg J."/>
            <person name="Griggs A."/>
            <person name="Gujja S."/>
            <person name="Hansen M."/>
            <person name="Heiman D."/>
            <person name="Howarth C."/>
            <person name="Larimer J."/>
            <person name="Lui A."/>
            <person name="MacDonald P.J.P."/>
            <person name="McCowen C."/>
            <person name="Montmayeur A."/>
            <person name="Murphy C."/>
            <person name="Neiman D."/>
            <person name="Pearson M."/>
            <person name="Priest M."/>
            <person name="Roberts A."/>
            <person name="Saif S."/>
            <person name="Shea T."/>
            <person name="Sisk P."/>
            <person name="Stolte C."/>
            <person name="Sykes S."/>
            <person name="Wortman J."/>
            <person name="Nusbaum C."/>
            <person name="Birren B."/>
        </authorList>
    </citation>
    <scope>NUCLEOTIDE SEQUENCE [LARGE SCALE GENOMIC DNA]</scope>
    <source>
        <strain evidence="2 3">CL02T12C05</strain>
    </source>
</reference>
<proteinExistence type="predicted"/>
<evidence type="ECO:0000313" key="3">
    <source>
        <dbReference type="Proteomes" id="UP000003089"/>
    </source>
</evidence>
<comment type="caution">
    <text evidence="2">The sequence shown here is derived from an EMBL/GenBank/DDBJ whole genome shotgun (WGS) entry which is preliminary data.</text>
</comment>
<keyword evidence="3" id="KW-1185">Reference proteome</keyword>
<dbReference type="Pfam" id="PF13527">
    <property type="entry name" value="Acetyltransf_9"/>
    <property type="match status" value="1"/>
</dbReference>
<dbReference type="AlphaFoldDB" id="I8X9E8"/>
<dbReference type="PROSITE" id="PS51186">
    <property type="entry name" value="GNAT"/>
    <property type="match status" value="2"/>
</dbReference>
<dbReference type="Proteomes" id="UP000003089">
    <property type="component" value="Unassembled WGS sequence"/>
</dbReference>
<dbReference type="eggNOG" id="COG1670">
    <property type="taxonomic scope" value="Bacteria"/>
</dbReference>
<dbReference type="eggNOG" id="COG3153">
    <property type="taxonomic scope" value="Bacteria"/>
</dbReference>
<dbReference type="SUPFAM" id="SSF55729">
    <property type="entry name" value="Acyl-CoA N-acyltransferases (Nat)"/>
    <property type="match status" value="2"/>
</dbReference>
<dbReference type="STRING" id="997884.HMPREF1068_03485"/>
<dbReference type="CDD" id="cd04301">
    <property type="entry name" value="NAT_SF"/>
    <property type="match status" value="2"/>
</dbReference>
<dbReference type="Pfam" id="PF13302">
    <property type="entry name" value="Acetyltransf_3"/>
    <property type="match status" value="1"/>
</dbReference>
<name>I8X9E8_9BACE</name>
<accession>I8X9E8</accession>
<dbReference type="HOGENOM" id="CLU_808113_0_0_10"/>
<feature type="domain" description="N-acetyltransferase" evidence="1">
    <location>
        <begin position="175"/>
        <end position="329"/>
    </location>
</feature>
<dbReference type="Gene3D" id="3.40.630.30">
    <property type="match status" value="2"/>
</dbReference>